<name>A0A2T3FNB1_9FIRM</name>
<dbReference type="SUPFAM" id="SSF88713">
    <property type="entry name" value="Glycoside hydrolase/deacetylase"/>
    <property type="match status" value="1"/>
</dbReference>
<dbReference type="GO" id="GO:0005975">
    <property type="term" value="P:carbohydrate metabolic process"/>
    <property type="evidence" value="ECO:0007669"/>
    <property type="project" value="InterPro"/>
</dbReference>
<dbReference type="GeneID" id="77471733"/>
<dbReference type="Pfam" id="PF01522">
    <property type="entry name" value="Polysacc_deac_1"/>
    <property type="match status" value="1"/>
</dbReference>
<feature type="domain" description="NodB homology" evidence="4">
    <location>
        <begin position="100"/>
        <end position="261"/>
    </location>
</feature>
<dbReference type="RefSeq" id="WP_106988710.1">
    <property type="nucleotide sequence ID" value="NZ_JAJDKR010000027.1"/>
</dbReference>
<dbReference type="InterPro" id="IPR051398">
    <property type="entry name" value="Polysacch_Deacetylase"/>
</dbReference>
<dbReference type="AlphaFoldDB" id="A0A2T3FNB1"/>
<keyword evidence="2" id="KW-0732">Signal</keyword>
<comment type="subcellular location">
    <subcellularLocation>
        <location evidence="1">Secreted</location>
    </subcellularLocation>
</comment>
<evidence type="ECO:0000313" key="5">
    <source>
        <dbReference type="EMBL" id="MCB8610838.1"/>
    </source>
</evidence>
<evidence type="ECO:0000256" key="2">
    <source>
        <dbReference type="ARBA" id="ARBA00022729"/>
    </source>
</evidence>
<dbReference type="InterPro" id="IPR002509">
    <property type="entry name" value="NODB_dom"/>
</dbReference>
<dbReference type="InterPro" id="IPR011330">
    <property type="entry name" value="Glyco_hydro/deAcase_b/a-brl"/>
</dbReference>
<evidence type="ECO:0000256" key="3">
    <source>
        <dbReference type="SAM" id="Phobius"/>
    </source>
</evidence>
<evidence type="ECO:0000259" key="4">
    <source>
        <dbReference type="PROSITE" id="PS51677"/>
    </source>
</evidence>
<proteinExistence type="predicted"/>
<dbReference type="Proteomes" id="UP000241201">
    <property type="component" value="Unassembled WGS sequence"/>
</dbReference>
<dbReference type="Gene3D" id="3.20.20.370">
    <property type="entry name" value="Glycoside hydrolase/deacetylase"/>
    <property type="match status" value="1"/>
</dbReference>
<dbReference type="PANTHER" id="PTHR34216:SF3">
    <property type="entry name" value="POLY-BETA-1,6-N-ACETYL-D-GLUCOSAMINE N-DEACETYLASE"/>
    <property type="match status" value="1"/>
</dbReference>
<keyword evidence="3" id="KW-0812">Transmembrane</keyword>
<dbReference type="GO" id="GO:0016810">
    <property type="term" value="F:hydrolase activity, acting on carbon-nitrogen (but not peptide) bonds"/>
    <property type="evidence" value="ECO:0007669"/>
    <property type="project" value="InterPro"/>
</dbReference>
<evidence type="ECO:0000313" key="7">
    <source>
        <dbReference type="Proteomes" id="UP000241201"/>
    </source>
</evidence>
<reference evidence="5" key="3">
    <citation type="submission" date="2021-10" db="EMBL/GenBank/DDBJ databases">
        <title>Collection of gut derived symbiotic bacterial strains cultured from healthy donors.</title>
        <authorList>
            <person name="Lin H."/>
            <person name="Littmann E."/>
            <person name="Kohout C."/>
            <person name="Pamer E.G."/>
        </authorList>
    </citation>
    <scope>NUCLEOTIDE SEQUENCE</scope>
    <source>
        <strain evidence="5">DFI.4.48</strain>
    </source>
</reference>
<accession>A0A2T3FNB1</accession>
<keyword evidence="3" id="KW-1133">Transmembrane helix</keyword>
<dbReference type="EMBL" id="JAJDKZ010000027">
    <property type="protein sequence ID" value="MCB8610838.1"/>
    <property type="molecule type" value="Genomic_DNA"/>
</dbReference>
<dbReference type="Proteomes" id="UP001198439">
    <property type="component" value="Unassembled WGS sequence"/>
</dbReference>
<keyword evidence="3" id="KW-0472">Membrane</keyword>
<evidence type="ECO:0000313" key="6">
    <source>
        <dbReference type="EMBL" id="PST36749.1"/>
    </source>
</evidence>
<comment type="caution">
    <text evidence="6">The sequence shown here is derived from an EMBL/GenBank/DDBJ whole genome shotgun (WGS) entry which is preliminary data.</text>
</comment>
<protein>
    <submittedName>
        <fullName evidence="5 6">Polysaccharide deacetylase</fullName>
    </submittedName>
</protein>
<dbReference type="PROSITE" id="PS51677">
    <property type="entry name" value="NODB"/>
    <property type="match status" value="1"/>
</dbReference>
<feature type="transmembrane region" description="Helical" evidence="3">
    <location>
        <begin position="6"/>
        <end position="24"/>
    </location>
</feature>
<dbReference type="PANTHER" id="PTHR34216">
    <property type="match status" value="1"/>
</dbReference>
<organism evidence="6 7">
    <name type="scientific">Faecalibacillus faecis</name>
    <dbReference type="NCBI Taxonomy" id="1982628"/>
    <lineage>
        <taxon>Bacteria</taxon>
        <taxon>Bacillati</taxon>
        <taxon>Bacillota</taxon>
        <taxon>Erysipelotrichia</taxon>
        <taxon>Erysipelotrichales</taxon>
        <taxon>Coprobacillaceae</taxon>
        <taxon>Faecalibacillus</taxon>
    </lineage>
</organism>
<evidence type="ECO:0000256" key="1">
    <source>
        <dbReference type="ARBA" id="ARBA00004613"/>
    </source>
</evidence>
<dbReference type="GO" id="GO:0005576">
    <property type="term" value="C:extracellular region"/>
    <property type="evidence" value="ECO:0007669"/>
    <property type="project" value="UniProtKB-SubCell"/>
</dbReference>
<sequence length="261" mass="30932">MKNILKIILCVLVCYVTIGLGWITKDVIIHENVKDGIAVLGYHGVVSDKEKKENYASNPYFMSVSQFEKQMKYLAEDNYQCLSMKEVENYYHGKKEISKKAVCLTFDDGYKNFNTVIKPIIKKYKLQATNFVIGYKTKTNNPLYLQKEDLKNDQYVEYYSHSYNMHHIGHLPYKKKIETMKIDEIKKDFEKNKGLVSTDYFAFPYGVSCQNAQDYLKSSSVKLAFSYNQNRHMTRHDKQYLLPRYLMFSNMPFFLFKWWVE</sequence>
<reference evidence="7" key="1">
    <citation type="submission" date="2018-03" db="EMBL/GenBank/DDBJ databases">
        <title>Lachnoclostridium SNUG30370 gen.nov., sp.nov., isolated from human faeces.</title>
        <authorList>
            <person name="Seo B."/>
            <person name="Jeon K."/>
            <person name="Ko G."/>
        </authorList>
    </citation>
    <scope>NUCLEOTIDE SEQUENCE [LARGE SCALE GENOMIC DNA]</scope>
    <source>
        <strain evidence="7">SNUG30370</strain>
    </source>
</reference>
<keyword evidence="7" id="KW-1185">Reference proteome</keyword>
<dbReference type="EMBL" id="PYLP01000021">
    <property type="protein sequence ID" value="PST36749.1"/>
    <property type="molecule type" value="Genomic_DNA"/>
</dbReference>
<gene>
    <name evidence="6" type="ORF">C7U55_11630</name>
    <name evidence="5" type="ORF">LJD69_09555</name>
</gene>
<reference evidence="6" key="2">
    <citation type="journal article" date="2019" name="Int. J. Syst. Evol. Microbiol.">
        <title>Faecalibacillus intestinalis gen. nov., sp. nov. and Faecalibacillus faecis sp. nov., isolated from human faeces.</title>
        <authorList>
            <person name="Seo B."/>
            <person name="Jeon K."/>
            <person name="Baek I."/>
            <person name="Lee Y.M."/>
            <person name="Baek K."/>
            <person name="Ko G."/>
        </authorList>
    </citation>
    <scope>NUCLEOTIDE SEQUENCE</scope>
    <source>
        <strain evidence="6">SNUG30370</strain>
    </source>
</reference>